<dbReference type="GO" id="GO:0008830">
    <property type="term" value="F:dTDP-4-dehydrorhamnose 3,5-epimerase activity"/>
    <property type="evidence" value="ECO:0007669"/>
    <property type="project" value="UniProtKB-UniRule"/>
</dbReference>
<dbReference type="InterPro" id="IPR011051">
    <property type="entry name" value="RmlC_Cupin_sf"/>
</dbReference>
<dbReference type="SUPFAM" id="SSF51182">
    <property type="entry name" value="RmlC-like cupins"/>
    <property type="match status" value="1"/>
</dbReference>
<dbReference type="OrthoDB" id="9800680at2"/>
<dbReference type="AlphaFoldDB" id="A0A1A9N5N7"/>
<evidence type="ECO:0000256" key="5">
    <source>
        <dbReference type="PIRSR" id="PIRSR600888-3"/>
    </source>
</evidence>
<reference evidence="7 8" key="1">
    <citation type="submission" date="2016-04" db="EMBL/GenBank/DDBJ databases">
        <title>Reclassification of Paraburkholderia panaciterrae (Farh et al. 2015) Dobritsa &amp; Samadpour 2016 as a later homotypic synonym of Paraburkholderia ginsengiterrae (Farh et al. 2015) Dobritsa &amp; Samadpour 2016.</title>
        <authorList>
            <person name="Dobritsa A.P."/>
            <person name="Kutumbaka K."/>
            <person name="Samadpour M."/>
        </authorList>
    </citation>
    <scope>NUCLEOTIDE SEQUENCE [LARGE SCALE GENOMIC DNA]</scope>
    <source>
        <strain evidence="7 8">DCY85</strain>
    </source>
</reference>
<evidence type="ECO:0000256" key="6">
    <source>
        <dbReference type="RuleBase" id="RU364069"/>
    </source>
</evidence>
<sequence>MGNKVIATALPEVKLIEPEVFCDEFGFCFESFSADEFVDDIAQSYQFVQDRHSRSVRGVLRELHYQVQRPQGRLMRVVVGEVFSVAVDVRLNSPNFGKWCGAYLSAANHQQIWVPPGFAHGFVVLSNFAECLWKTTEYWFPELERCILWCDPDIGIEWPIDFEPSLGAKDAAGRRLYEAENLA</sequence>
<feature type="site" description="Participates in a stacking interaction with the thymidine ring of dTDP-4-oxo-6-deoxyglucose" evidence="5">
    <location>
        <position position="139"/>
    </location>
</feature>
<protein>
    <recommendedName>
        <fullName evidence="4 6">dTDP-4-dehydrorhamnose 3,5-epimerase</fullName>
        <ecNumber evidence="3 6">5.1.3.13</ecNumber>
    </recommendedName>
    <alternativeName>
        <fullName evidence="6">Thymidine diphospho-4-keto-rhamnose 3,5-epimerase</fullName>
    </alternativeName>
</protein>
<gene>
    <name evidence="7" type="ORF">A6V37_27115</name>
</gene>
<dbReference type="GO" id="GO:0005829">
    <property type="term" value="C:cytosol"/>
    <property type="evidence" value="ECO:0007669"/>
    <property type="project" value="TreeGrafter"/>
</dbReference>
<comment type="subunit">
    <text evidence="6">Homodimer.</text>
</comment>
<evidence type="ECO:0000313" key="7">
    <source>
        <dbReference type="EMBL" id="OAJ59515.1"/>
    </source>
</evidence>
<dbReference type="InterPro" id="IPR014710">
    <property type="entry name" value="RmlC-like_jellyroll"/>
</dbReference>
<dbReference type="Proteomes" id="UP000078116">
    <property type="component" value="Unassembled WGS sequence"/>
</dbReference>
<dbReference type="PANTHER" id="PTHR21047">
    <property type="entry name" value="DTDP-6-DEOXY-D-GLUCOSE-3,5 EPIMERASE"/>
    <property type="match status" value="1"/>
</dbReference>
<evidence type="ECO:0000256" key="3">
    <source>
        <dbReference type="ARBA" id="ARBA00012098"/>
    </source>
</evidence>
<comment type="function">
    <text evidence="2 6">Catalyzes the epimerization of the C3' and C5'positions of dTDP-6-deoxy-D-xylo-4-hexulose, forming dTDP-6-deoxy-L-lyxo-4-hexulose.</text>
</comment>
<organism evidence="7 8">
    <name type="scientific">Paraburkholderia ginsengiterrae</name>
    <dbReference type="NCBI Taxonomy" id="1462993"/>
    <lineage>
        <taxon>Bacteria</taxon>
        <taxon>Pseudomonadati</taxon>
        <taxon>Pseudomonadota</taxon>
        <taxon>Betaproteobacteria</taxon>
        <taxon>Burkholderiales</taxon>
        <taxon>Burkholderiaceae</taxon>
        <taxon>Paraburkholderia</taxon>
    </lineage>
</organism>
<dbReference type="Gene3D" id="2.60.120.10">
    <property type="entry name" value="Jelly Rolls"/>
    <property type="match status" value="1"/>
</dbReference>
<comment type="pathway">
    <text evidence="6">Carbohydrate biosynthesis; dTDP-L-rhamnose biosynthesis.</text>
</comment>
<accession>A0A1A9N5N7</accession>
<dbReference type="STRING" id="1462993.A6V36_24685"/>
<dbReference type="PANTHER" id="PTHR21047:SF2">
    <property type="entry name" value="THYMIDINE DIPHOSPHO-4-KETO-RHAMNOSE 3,5-EPIMERASE"/>
    <property type="match status" value="1"/>
</dbReference>
<dbReference type="Pfam" id="PF00908">
    <property type="entry name" value="dTDP_sugar_isom"/>
    <property type="match status" value="1"/>
</dbReference>
<evidence type="ECO:0000256" key="4">
    <source>
        <dbReference type="ARBA" id="ARBA00019595"/>
    </source>
</evidence>
<dbReference type="GO" id="GO:0000271">
    <property type="term" value="P:polysaccharide biosynthetic process"/>
    <property type="evidence" value="ECO:0007669"/>
    <property type="project" value="TreeGrafter"/>
</dbReference>
<comment type="caution">
    <text evidence="7">The sequence shown here is derived from an EMBL/GenBank/DDBJ whole genome shotgun (WGS) entry which is preliminary data.</text>
</comment>
<comment type="catalytic activity">
    <reaction evidence="1 6">
        <text>dTDP-4-dehydro-6-deoxy-alpha-D-glucose = dTDP-4-dehydro-beta-L-rhamnose</text>
        <dbReference type="Rhea" id="RHEA:16969"/>
        <dbReference type="ChEBI" id="CHEBI:57649"/>
        <dbReference type="ChEBI" id="CHEBI:62830"/>
        <dbReference type="EC" id="5.1.3.13"/>
    </reaction>
</comment>
<evidence type="ECO:0000256" key="1">
    <source>
        <dbReference type="ARBA" id="ARBA00001298"/>
    </source>
</evidence>
<dbReference type="EMBL" id="LXKA01000265">
    <property type="protein sequence ID" value="OAJ59515.1"/>
    <property type="molecule type" value="Genomic_DNA"/>
</dbReference>
<keyword evidence="6" id="KW-0413">Isomerase</keyword>
<evidence type="ECO:0000256" key="2">
    <source>
        <dbReference type="ARBA" id="ARBA00001997"/>
    </source>
</evidence>
<dbReference type="UniPathway" id="UPA00124"/>
<dbReference type="InterPro" id="IPR000888">
    <property type="entry name" value="RmlC-like"/>
</dbReference>
<name>A0A1A9N5N7_9BURK</name>
<comment type="similarity">
    <text evidence="6">Belongs to the dTDP-4-dehydrorhamnose 3,5-epimerase family.</text>
</comment>
<dbReference type="CDD" id="cd00438">
    <property type="entry name" value="cupin_RmlC"/>
    <property type="match status" value="1"/>
</dbReference>
<dbReference type="RefSeq" id="WP_064286253.1">
    <property type="nucleotide sequence ID" value="NZ_LXKA01000265.1"/>
</dbReference>
<evidence type="ECO:0000313" key="8">
    <source>
        <dbReference type="Proteomes" id="UP000078116"/>
    </source>
</evidence>
<dbReference type="EC" id="5.1.3.13" evidence="3 6"/>
<dbReference type="NCBIfam" id="TIGR01221">
    <property type="entry name" value="rmlC"/>
    <property type="match status" value="1"/>
</dbReference>
<dbReference type="GO" id="GO:0019305">
    <property type="term" value="P:dTDP-rhamnose biosynthetic process"/>
    <property type="evidence" value="ECO:0007669"/>
    <property type="project" value="UniProtKB-UniRule"/>
</dbReference>
<proteinExistence type="inferred from homology"/>